<proteinExistence type="predicted"/>
<feature type="signal peptide" evidence="2">
    <location>
        <begin position="1"/>
        <end position="22"/>
    </location>
</feature>
<comment type="caution">
    <text evidence="3">The sequence shown here is derived from an EMBL/GenBank/DDBJ whole genome shotgun (WGS) entry which is preliminary data.</text>
</comment>
<sequence length="120" mass="12114">MNTQRLIAAAALSLLAAAGAHAESYEGVHAPASALSRDAVNAEAVKAASAPNQNVTRGSRGPETVAVSKDRVLVQAEAVRAAAAPDQNVSSGSRVNSRVISTMENPIDVRARAAGGASKL</sequence>
<protein>
    <submittedName>
        <fullName evidence="3">DUF4148 domain-containing protein</fullName>
    </submittedName>
</protein>
<evidence type="ECO:0000256" key="1">
    <source>
        <dbReference type="SAM" id="MobiDB-lite"/>
    </source>
</evidence>
<reference evidence="3 4" key="1">
    <citation type="submission" date="2017-08" db="EMBL/GenBank/DDBJ databases">
        <title>Infants hospitalized years apart are colonized by the same room-sourced microbial strains.</title>
        <authorList>
            <person name="Brooks B."/>
            <person name="Olm M.R."/>
            <person name="Firek B.A."/>
            <person name="Baker R."/>
            <person name="Thomas B.C."/>
            <person name="Morowitz M.J."/>
            <person name="Banfield J.F."/>
        </authorList>
    </citation>
    <scope>NUCLEOTIDE SEQUENCE [LARGE SCALE GENOMIC DNA]</scope>
    <source>
        <strain evidence="3">S2_005_003_R2_41</strain>
    </source>
</reference>
<evidence type="ECO:0000256" key="2">
    <source>
        <dbReference type="SAM" id="SignalP"/>
    </source>
</evidence>
<organism evidence="3 4">
    <name type="scientific">Variovorax paradoxus</name>
    <dbReference type="NCBI Taxonomy" id="34073"/>
    <lineage>
        <taxon>Bacteria</taxon>
        <taxon>Pseudomonadati</taxon>
        <taxon>Pseudomonadota</taxon>
        <taxon>Betaproteobacteria</taxon>
        <taxon>Burkholderiales</taxon>
        <taxon>Comamonadaceae</taxon>
        <taxon>Variovorax</taxon>
    </lineage>
</organism>
<dbReference type="Proteomes" id="UP000249135">
    <property type="component" value="Unassembled WGS sequence"/>
</dbReference>
<evidence type="ECO:0000313" key="4">
    <source>
        <dbReference type="Proteomes" id="UP000249135"/>
    </source>
</evidence>
<feature type="chain" id="PRO_5016087443" evidence="2">
    <location>
        <begin position="23"/>
        <end position="120"/>
    </location>
</feature>
<evidence type="ECO:0000313" key="3">
    <source>
        <dbReference type="EMBL" id="PZQ72241.1"/>
    </source>
</evidence>
<dbReference type="AlphaFoldDB" id="A0A2W5Q1R0"/>
<feature type="region of interest" description="Disordered" evidence="1">
    <location>
        <begin position="46"/>
        <end position="67"/>
    </location>
</feature>
<dbReference type="EMBL" id="QFPP01000223">
    <property type="protein sequence ID" value="PZQ72241.1"/>
    <property type="molecule type" value="Genomic_DNA"/>
</dbReference>
<gene>
    <name evidence="3" type="ORF">DI563_16625</name>
</gene>
<name>A0A2W5Q1R0_VARPD</name>
<keyword evidence="2" id="KW-0732">Signal</keyword>
<accession>A0A2W5Q1R0</accession>